<dbReference type="OrthoDB" id="29061at2759"/>
<reference evidence="1" key="1">
    <citation type="submission" date="2020-09" db="EMBL/GenBank/DDBJ databases">
        <title>Genome-Enabled Discovery of Anthraquinone Biosynthesis in Senna tora.</title>
        <authorList>
            <person name="Kang S.-H."/>
            <person name="Pandey R.P."/>
            <person name="Lee C.-M."/>
            <person name="Sim J.-S."/>
            <person name="Jeong J.-T."/>
            <person name="Choi B.-S."/>
            <person name="Jung M."/>
            <person name="Ginzburg D."/>
            <person name="Zhao K."/>
            <person name="Won S.Y."/>
            <person name="Oh T.-J."/>
            <person name="Yu Y."/>
            <person name="Kim N.-H."/>
            <person name="Lee O.R."/>
            <person name="Lee T.-H."/>
            <person name="Bashyal P."/>
            <person name="Kim T.-S."/>
            <person name="Lee W.-H."/>
            <person name="Kawkins C."/>
            <person name="Kim C.-K."/>
            <person name="Kim J.S."/>
            <person name="Ahn B.O."/>
            <person name="Rhee S.Y."/>
            <person name="Sohng J.K."/>
        </authorList>
    </citation>
    <scope>NUCLEOTIDE SEQUENCE</scope>
    <source>
        <tissue evidence="1">Leaf</tissue>
    </source>
</reference>
<evidence type="ECO:0000313" key="1">
    <source>
        <dbReference type="EMBL" id="KAF7822304.1"/>
    </source>
</evidence>
<sequence length="63" mass="7010">MDPLEPLVAQIQELSRSDITRLHCILKSFGDLLCSDLTRLSSVLSQLDPSEHSLGCTVREVEN</sequence>
<organism evidence="1 2">
    <name type="scientific">Senna tora</name>
    <dbReference type="NCBI Taxonomy" id="362788"/>
    <lineage>
        <taxon>Eukaryota</taxon>
        <taxon>Viridiplantae</taxon>
        <taxon>Streptophyta</taxon>
        <taxon>Embryophyta</taxon>
        <taxon>Tracheophyta</taxon>
        <taxon>Spermatophyta</taxon>
        <taxon>Magnoliopsida</taxon>
        <taxon>eudicotyledons</taxon>
        <taxon>Gunneridae</taxon>
        <taxon>Pentapetalae</taxon>
        <taxon>rosids</taxon>
        <taxon>fabids</taxon>
        <taxon>Fabales</taxon>
        <taxon>Fabaceae</taxon>
        <taxon>Caesalpinioideae</taxon>
        <taxon>Cassia clade</taxon>
        <taxon>Senna</taxon>
    </lineage>
</organism>
<evidence type="ECO:0000313" key="2">
    <source>
        <dbReference type="Proteomes" id="UP000634136"/>
    </source>
</evidence>
<gene>
    <name evidence="1" type="ORF">G2W53_027759</name>
</gene>
<accession>A0A834WMI7</accession>
<proteinExistence type="predicted"/>
<protein>
    <submittedName>
        <fullName evidence="1">COP9 signalosome complex subunit 3</fullName>
    </submittedName>
</protein>
<dbReference type="EMBL" id="JAAIUW010000008">
    <property type="protein sequence ID" value="KAF7822304.1"/>
    <property type="molecule type" value="Genomic_DNA"/>
</dbReference>
<dbReference type="AlphaFoldDB" id="A0A834WMI7"/>
<dbReference type="Proteomes" id="UP000634136">
    <property type="component" value="Unassembled WGS sequence"/>
</dbReference>
<name>A0A834WMI7_9FABA</name>
<comment type="caution">
    <text evidence="1">The sequence shown here is derived from an EMBL/GenBank/DDBJ whole genome shotgun (WGS) entry which is preliminary data.</text>
</comment>
<keyword evidence="2" id="KW-1185">Reference proteome</keyword>